<keyword evidence="7" id="KW-1278">Translocase</keyword>
<gene>
    <name evidence="13" type="ORF">TVAG_381050</name>
</gene>
<evidence type="ECO:0000256" key="8">
    <source>
        <dbReference type="ARBA" id="ARBA00022989"/>
    </source>
</evidence>
<keyword evidence="9 10" id="KW-0472">Membrane</keyword>
<dbReference type="InParanoid" id="A2G1G1"/>
<dbReference type="InterPro" id="IPR017871">
    <property type="entry name" value="ABC_transporter-like_CS"/>
</dbReference>
<dbReference type="EMBL" id="DS114244">
    <property type="protein sequence ID" value="EAX88996.1"/>
    <property type="molecule type" value="Genomic_DNA"/>
</dbReference>
<dbReference type="STRING" id="5722.A2G1G1"/>
<evidence type="ECO:0000256" key="4">
    <source>
        <dbReference type="ARBA" id="ARBA00022692"/>
    </source>
</evidence>
<dbReference type="SUPFAM" id="SSF52540">
    <property type="entry name" value="P-loop containing nucleoside triphosphate hydrolases"/>
    <property type="match status" value="1"/>
</dbReference>
<evidence type="ECO:0000256" key="7">
    <source>
        <dbReference type="ARBA" id="ARBA00022967"/>
    </source>
</evidence>
<dbReference type="AlphaFoldDB" id="A2G1G1"/>
<feature type="transmembrane region" description="Helical" evidence="10">
    <location>
        <begin position="192"/>
        <end position="210"/>
    </location>
</feature>
<dbReference type="SUPFAM" id="SSF90123">
    <property type="entry name" value="ABC transporter transmembrane region"/>
    <property type="match status" value="1"/>
</dbReference>
<dbReference type="GO" id="GO:0055085">
    <property type="term" value="P:transmembrane transport"/>
    <property type="evidence" value="ECO:0000318"/>
    <property type="project" value="GO_Central"/>
</dbReference>
<evidence type="ECO:0000313" key="13">
    <source>
        <dbReference type="EMBL" id="EAX88996.1"/>
    </source>
</evidence>
<organism evidence="13 14">
    <name type="scientific">Trichomonas vaginalis (strain ATCC PRA-98 / G3)</name>
    <dbReference type="NCBI Taxonomy" id="412133"/>
    <lineage>
        <taxon>Eukaryota</taxon>
        <taxon>Metamonada</taxon>
        <taxon>Parabasalia</taxon>
        <taxon>Trichomonadida</taxon>
        <taxon>Trichomonadidae</taxon>
        <taxon>Trichomonas</taxon>
    </lineage>
</organism>
<dbReference type="GO" id="GO:0140359">
    <property type="term" value="F:ABC-type transporter activity"/>
    <property type="evidence" value="ECO:0007669"/>
    <property type="project" value="InterPro"/>
</dbReference>
<name>A2G1G1_TRIV3</name>
<comment type="similarity">
    <text evidence="2">Belongs to the ABC transporter superfamily. ABCB family. MHC peptide exporter (TC 3.A.1.209) subfamily.</text>
</comment>
<dbReference type="PROSITE" id="PS00211">
    <property type="entry name" value="ABC_TRANSPORTER_1"/>
    <property type="match status" value="1"/>
</dbReference>
<feature type="transmembrane region" description="Helical" evidence="10">
    <location>
        <begin position="272"/>
        <end position="299"/>
    </location>
</feature>
<evidence type="ECO:0000313" key="14">
    <source>
        <dbReference type="Proteomes" id="UP000001542"/>
    </source>
</evidence>
<dbReference type="GO" id="GO:0042626">
    <property type="term" value="F:ATPase-coupled transmembrane transporter activity"/>
    <property type="evidence" value="ECO:0000318"/>
    <property type="project" value="GO_Central"/>
</dbReference>
<evidence type="ECO:0000259" key="11">
    <source>
        <dbReference type="PROSITE" id="PS50893"/>
    </source>
</evidence>
<dbReference type="InterPro" id="IPR039421">
    <property type="entry name" value="Type_1_exporter"/>
</dbReference>
<dbReference type="GO" id="GO:0005524">
    <property type="term" value="F:ATP binding"/>
    <property type="evidence" value="ECO:0007669"/>
    <property type="project" value="UniProtKB-KW"/>
</dbReference>
<dbReference type="VEuPathDB" id="TrichDB:TVAGG3_1090840"/>
<dbReference type="InterPro" id="IPR003593">
    <property type="entry name" value="AAA+_ATPase"/>
</dbReference>
<protein>
    <submittedName>
        <fullName evidence="13">ABC transporter family protein</fullName>
    </submittedName>
</protein>
<keyword evidence="8 10" id="KW-1133">Transmembrane helix</keyword>
<proteinExistence type="inferred from homology"/>
<evidence type="ECO:0000256" key="3">
    <source>
        <dbReference type="ARBA" id="ARBA00022448"/>
    </source>
</evidence>
<dbReference type="FunCoup" id="A2G1G1">
    <property type="interactions" value="143"/>
</dbReference>
<dbReference type="FunFam" id="3.40.50.300:FF:000140">
    <property type="entry name" value="Lipid A export ATP-binding/permease protein MsbA"/>
    <property type="match status" value="1"/>
</dbReference>
<keyword evidence="5" id="KW-0547">Nucleotide-binding</keyword>
<feature type="domain" description="ABC transmembrane type-1" evidence="12">
    <location>
        <begin position="63"/>
        <end position="331"/>
    </location>
</feature>
<sequence>MSAPNETGEELLLQNQEETVPQTEVVHSHRSKHRFLPFIHKMYWFFYRKPLFFLIFLPAATNGFILIQAYVYMGKIVDALGEENPIPLIRKYSLLTFIFAFFCAILSFCNFAFWIQIGSIIGIKIKRLLFKSYMEKDIEFYDRRSIGELLNLLNDDSMAIEGVFEQSKVNQVKAIGQLVSAVIVSARINLELTMLSLSVSVIIAVILKFFRQQGGKHMRARSIVQSVGVTVFDEIISNPRVVYSNNQEENEAERFNHVNTQAAYHHKTMHRLFFSAFETGSLINSGTLSMIITLGGYIIMHDKLSVGDLLAIIRATRMFGFELMMIMGSINREVRAWDSADRIWETVEDPIKIDPYEGIAPESIKGDIEFKNVWFKYPTRDSWILKNVSFCVQPGEISAFVGHSGSGKSTIVQLLMRFYDVNEGQVLIDGKDIREYSPSFLHRSIGVVQQDSALFTMTVKENLKYGAPNATDEEVVQAAVIANADKFIRKLPQEYNFSIGEKGMNLSGGQRQRLAIARAVVKNPKILITDEATAALDAVSEKKVQKALDNVMKGRTSIIVAHRLGTIRSANMIYVFDAGELVESGTHEELVSKRGSYYDLVKLQLED</sequence>
<reference evidence="13" key="2">
    <citation type="journal article" date="2007" name="Science">
        <title>Draft genome sequence of the sexually transmitted pathogen Trichomonas vaginalis.</title>
        <authorList>
            <person name="Carlton J.M."/>
            <person name="Hirt R.P."/>
            <person name="Silva J.C."/>
            <person name="Delcher A.L."/>
            <person name="Schatz M."/>
            <person name="Zhao Q."/>
            <person name="Wortman J.R."/>
            <person name="Bidwell S.L."/>
            <person name="Alsmark U.C.M."/>
            <person name="Besteiro S."/>
            <person name="Sicheritz-Ponten T."/>
            <person name="Noel C.J."/>
            <person name="Dacks J.B."/>
            <person name="Foster P.G."/>
            <person name="Simillion C."/>
            <person name="Van de Peer Y."/>
            <person name="Miranda-Saavedra D."/>
            <person name="Barton G.J."/>
            <person name="Westrop G.D."/>
            <person name="Mueller S."/>
            <person name="Dessi D."/>
            <person name="Fiori P.L."/>
            <person name="Ren Q."/>
            <person name="Paulsen I."/>
            <person name="Zhang H."/>
            <person name="Bastida-Corcuera F.D."/>
            <person name="Simoes-Barbosa A."/>
            <person name="Brown M.T."/>
            <person name="Hayes R.D."/>
            <person name="Mukherjee M."/>
            <person name="Okumura C.Y."/>
            <person name="Schneider R."/>
            <person name="Smith A.J."/>
            <person name="Vanacova S."/>
            <person name="Villalvazo M."/>
            <person name="Haas B.J."/>
            <person name="Pertea M."/>
            <person name="Feldblyum T.V."/>
            <person name="Utterback T.R."/>
            <person name="Shu C.L."/>
            <person name="Osoegawa K."/>
            <person name="de Jong P.J."/>
            <person name="Hrdy I."/>
            <person name="Horvathova L."/>
            <person name="Zubacova Z."/>
            <person name="Dolezal P."/>
            <person name="Malik S.B."/>
            <person name="Logsdon J.M. Jr."/>
            <person name="Henze K."/>
            <person name="Gupta A."/>
            <person name="Wang C.C."/>
            <person name="Dunne R.L."/>
            <person name="Upcroft J.A."/>
            <person name="Upcroft P."/>
            <person name="White O."/>
            <person name="Salzberg S.L."/>
            <person name="Tang P."/>
            <person name="Chiu C.-H."/>
            <person name="Lee Y.-S."/>
            <person name="Embley T.M."/>
            <person name="Coombs G.H."/>
            <person name="Mottram J.C."/>
            <person name="Tachezy J."/>
            <person name="Fraser-Liggett C.M."/>
            <person name="Johnson P.J."/>
        </authorList>
    </citation>
    <scope>NUCLEOTIDE SEQUENCE [LARGE SCALE GENOMIC DNA]</scope>
    <source>
        <strain evidence="13">G3</strain>
    </source>
</reference>
<dbReference type="SMR" id="A2G1G1"/>
<dbReference type="Pfam" id="PF00664">
    <property type="entry name" value="ABC_membrane"/>
    <property type="match status" value="1"/>
</dbReference>
<dbReference type="Pfam" id="PF00005">
    <property type="entry name" value="ABC_tran"/>
    <property type="match status" value="1"/>
</dbReference>
<feature type="domain" description="ABC transporter" evidence="11">
    <location>
        <begin position="368"/>
        <end position="603"/>
    </location>
</feature>
<dbReference type="Proteomes" id="UP000001542">
    <property type="component" value="Unassembled WGS sequence"/>
</dbReference>
<dbReference type="SMART" id="SM00382">
    <property type="entry name" value="AAA"/>
    <property type="match status" value="1"/>
</dbReference>
<keyword evidence="14" id="KW-1185">Reference proteome</keyword>
<dbReference type="PROSITE" id="PS50893">
    <property type="entry name" value="ABC_TRANSPORTER_2"/>
    <property type="match status" value="1"/>
</dbReference>
<dbReference type="InterPro" id="IPR011527">
    <property type="entry name" value="ABC1_TM_dom"/>
</dbReference>
<dbReference type="OrthoDB" id="6500128at2759"/>
<accession>A2G1G1</accession>
<dbReference type="PANTHER" id="PTHR43394:SF1">
    <property type="entry name" value="ATP-BINDING CASSETTE SUB-FAMILY B MEMBER 10, MITOCHONDRIAL"/>
    <property type="match status" value="1"/>
</dbReference>
<dbReference type="InterPro" id="IPR036640">
    <property type="entry name" value="ABC1_TM_sf"/>
</dbReference>
<feature type="transmembrane region" description="Helical" evidence="10">
    <location>
        <begin position="94"/>
        <end position="117"/>
    </location>
</feature>
<evidence type="ECO:0000256" key="5">
    <source>
        <dbReference type="ARBA" id="ARBA00022741"/>
    </source>
</evidence>
<feature type="transmembrane region" description="Helical" evidence="10">
    <location>
        <begin position="51"/>
        <end position="73"/>
    </location>
</feature>
<dbReference type="InterPro" id="IPR027417">
    <property type="entry name" value="P-loop_NTPase"/>
</dbReference>
<dbReference type="FunFam" id="1.20.1560.10:FF:000309">
    <property type="entry name" value="ABC transporter family protein"/>
    <property type="match status" value="1"/>
</dbReference>
<dbReference type="PROSITE" id="PS50929">
    <property type="entry name" value="ABC_TM1F"/>
    <property type="match status" value="1"/>
</dbReference>
<dbReference type="CDD" id="cd03249">
    <property type="entry name" value="ABC_MTABC3_MDL1_MDL2"/>
    <property type="match status" value="1"/>
</dbReference>
<dbReference type="GO" id="GO:0016887">
    <property type="term" value="F:ATP hydrolysis activity"/>
    <property type="evidence" value="ECO:0007669"/>
    <property type="project" value="InterPro"/>
</dbReference>
<dbReference type="eggNOG" id="KOG0058">
    <property type="taxonomic scope" value="Eukaryota"/>
</dbReference>
<keyword evidence="4 10" id="KW-0812">Transmembrane</keyword>
<dbReference type="PANTHER" id="PTHR43394">
    <property type="entry name" value="ATP-DEPENDENT PERMEASE MDL1, MITOCHONDRIAL"/>
    <property type="match status" value="1"/>
</dbReference>
<dbReference type="GO" id="GO:0016020">
    <property type="term" value="C:membrane"/>
    <property type="evidence" value="ECO:0000318"/>
    <property type="project" value="GO_Central"/>
</dbReference>
<comment type="subcellular location">
    <subcellularLocation>
        <location evidence="1">Endomembrane system</location>
        <topology evidence="1">Multi-pass membrane protein</topology>
    </subcellularLocation>
</comment>
<evidence type="ECO:0000256" key="10">
    <source>
        <dbReference type="SAM" id="Phobius"/>
    </source>
</evidence>
<evidence type="ECO:0000256" key="1">
    <source>
        <dbReference type="ARBA" id="ARBA00004127"/>
    </source>
</evidence>
<dbReference type="KEGG" id="tva:4746662"/>
<dbReference type="InterPro" id="IPR003439">
    <property type="entry name" value="ABC_transporter-like_ATP-bd"/>
</dbReference>
<dbReference type="VEuPathDB" id="TrichDB:TVAG_381050"/>
<dbReference type="Gene3D" id="3.40.50.300">
    <property type="entry name" value="P-loop containing nucleotide triphosphate hydrolases"/>
    <property type="match status" value="1"/>
</dbReference>
<reference evidence="13" key="1">
    <citation type="submission" date="2006-10" db="EMBL/GenBank/DDBJ databases">
        <authorList>
            <person name="Amadeo P."/>
            <person name="Zhao Q."/>
            <person name="Wortman J."/>
            <person name="Fraser-Liggett C."/>
            <person name="Carlton J."/>
        </authorList>
    </citation>
    <scope>NUCLEOTIDE SEQUENCE</scope>
    <source>
        <strain evidence="13">G3</strain>
    </source>
</reference>
<keyword evidence="6" id="KW-0067">ATP-binding</keyword>
<dbReference type="RefSeq" id="XP_001301926.1">
    <property type="nucleotide sequence ID" value="XM_001301925.1"/>
</dbReference>
<keyword evidence="3" id="KW-0813">Transport</keyword>
<evidence type="ECO:0000256" key="6">
    <source>
        <dbReference type="ARBA" id="ARBA00022840"/>
    </source>
</evidence>
<evidence type="ECO:0000256" key="9">
    <source>
        <dbReference type="ARBA" id="ARBA00023136"/>
    </source>
</evidence>
<dbReference type="GO" id="GO:0012505">
    <property type="term" value="C:endomembrane system"/>
    <property type="evidence" value="ECO:0007669"/>
    <property type="project" value="UniProtKB-SubCell"/>
</dbReference>
<evidence type="ECO:0000259" key="12">
    <source>
        <dbReference type="PROSITE" id="PS50929"/>
    </source>
</evidence>
<dbReference type="Gene3D" id="1.20.1560.10">
    <property type="entry name" value="ABC transporter type 1, transmembrane domain"/>
    <property type="match status" value="1"/>
</dbReference>
<evidence type="ECO:0000256" key="2">
    <source>
        <dbReference type="ARBA" id="ARBA00006493"/>
    </source>
</evidence>
<dbReference type="CDD" id="cd07346">
    <property type="entry name" value="ABC_6TM_exporters"/>
    <property type="match status" value="1"/>
</dbReference>